<evidence type="ECO:0000256" key="1">
    <source>
        <dbReference type="SAM" id="SignalP"/>
    </source>
</evidence>
<dbReference type="AlphaFoldDB" id="A0A7W4VSD7"/>
<dbReference type="Proteomes" id="UP000589626">
    <property type="component" value="Unassembled WGS sequence"/>
</dbReference>
<sequence length="282" mass="28196">MNLRRLTARTAVAGVATAVAAGALVGISATAANAVENTTTYACTAAGSPVGDFALKVSTPVVPPTATAGQSFPPGLLSLDATVTIPATLAPTLGGAGVNGGRVDDYAAMLGTTAIKAPLKFGAPAPNPDGSVTMTGTGANEAFTLPASGTYKVQLPSSFVFTPTTAAGDFPVTVACTSAAPGDLGSIEITKAPSTLKAKVKKAGKKYQVTVKVKGDENQAELPTGKVTAKYGKKKVTKKVANGKAVIKLPKAAAGKKVKISYSGDGYVAKSKTSVKIKKAKK</sequence>
<accession>A0A7W4VSD7</accession>
<name>A0A7W4VSD7_9ACTN</name>
<feature type="signal peptide" evidence="1">
    <location>
        <begin position="1"/>
        <end position="34"/>
    </location>
</feature>
<organism evidence="2 3">
    <name type="scientific">Nocardioides soli</name>
    <dbReference type="NCBI Taxonomy" id="1036020"/>
    <lineage>
        <taxon>Bacteria</taxon>
        <taxon>Bacillati</taxon>
        <taxon>Actinomycetota</taxon>
        <taxon>Actinomycetes</taxon>
        <taxon>Propionibacteriales</taxon>
        <taxon>Nocardioidaceae</taxon>
        <taxon>Nocardioides</taxon>
    </lineage>
</organism>
<feature type="chain" id="PRO_5030642010" description="Ig-like domain repeat protein" evidence="1">
    <location>
        <begin position="35"/>
        <end position="282"/>
    </location>
</feature>
<keyword evidence="1" id="KW-0732">Signal</keyword>
<evidence type="ECO:0000313" key="3">
    <source>
        <dbReference type="Proteomes" id="UP000589626"/>
    </source>
</evidence>
<evidence type="ECO:0008006" key="4">
    <source>
        <dbReference type="Google" id="ProtNLM"/>
    </source>
</evidence>
<comment type="caution">
    <text evidence="2">The sequence shown here is derived from an EMBL/GenBank/DDBJ whole genome shotgun (WGS) entry which is preliminary data.</text>
</comment>
<gene>
    <name evidence="2" type="ORF">FHU40_000728</name>
</gene>
<evidence type="ECO:0000313" key="2">
    <source>
        <dbReference type="EMBL" id="MBB3040927.1"/>
    </source>
</evidence>
<proteinExistence type="predicted"/>
<dbReference type="EMBL" id="JACHWR010000001">
    <property type="protein sequence ID" value="MBB3040927.1"/>
    <property type="molecule type" value="Genomic_DNA"/>
</dbReference>
<protein>
    <recommendedName>
        <fullName evidence="4">Ig-like domain repeat protein</fullName>
    </recommendedName>
</protein>
<keyword evidence="3" id="KW-1185">Reference proteome</keyword>
<dbReference type="RefSeq" id="WP_183590896.1">
    <property type="nucleotide sequence ID" value="NZ_JACHWR010000001.1"/>
</dbReference>
<reference evidence="2 3" key="1">
    <citation type="submission" date="2020-08" db="EMBL/GenBank/DDBJ databases">
        <title>Sequencing the genomes of 1000 actinobacteria strains.</title>
        <authorList>
            <person name="Klenk H.-P."/>
        </authorList>
    </citation>
    <scope>NUCLEOTIDE SEQUENCE [LARGE SCALE GENOMIC DNA]</scope>
    <source>
        <strain evidence="2 3">DSM 105498</strain>
    </source>
</reference>